<evidence type="ECO:0000256" key="3">
    <source>
        <dbReference type="ARBA" id="ARBA00022617"/>
    </source>
</evidence>
<accession>A0A0T6BE30</accession>
<dbReference type="OrthoDB" id="1470350at2759"/>
<dbReference type="PRINTS" id="PR00463">
    <property type="entry name" value="EP450I"/>
</dbReference>
<evidence type="ECO:0000313" key="10">
    <source>
        <dbReference type="EMBL" id="KRT85159.1"/>
    </source>
</evidence>
<dbReference type="GO" id="GO:0020037">
    <property type="term" value="F:heme binding"/>
    <property type="evidence" value="ECO:0007669"/>
    <property type="project" value="InterPro"/>
</dbReference>
<dbReference type="GO" id="GO:0016705">
    <property type="term" value="F:oxidoreductase activity, acting on paired donors, with incorporation or reduction of molecular oxygen"/>
    <property type="evidence" value="ECO:0007669"/>
    <property type="project" value="InterPro"/>
</dbReference>
<keyword evidence="4 8" id="KW-0479">Metal-binding</keyword>
<dbReference type="EMBL" id="LJIG01001781">
    <property type="protein sequence ID" value="KRT85159.1"/>
    <property type="molecule type" value="Genomic_DNA"/>
</dbReference>
<dbReference type="PANTHER" id="PTHR24291:SF177">
    <property type="entry name" value="CYTOCHROME P450 4AA1-RELATED"/>
    <property type="match status" value="1"/>
</dbReference>
<evidence type="ECO:0000256" key="5">
    <source>
        <dbReference type="ARBA" id="ARBA00023002"/>
    </source>
</evidence>
<protein>
    <submittedName>
        <fullName evidence="10">Cytochrome P450</fullName>
    </submittedName>
</protein>
<dbReference type="PANTHER" id="PTHR24291">
    <property type="entry name" value="CYTOCHROME P450 FAMILY 4"/>
    <property type="match status" value="1"/>
</dbReference>
<keyword evidence="7 9" id="KW-0503">Monooxygenase</keyword>
<organism evidence="10 11">
    <name type="scientific">Oryctes borbonicus</name>
    <dbReference type="NCBI Taxonomy" id="1629725"/>
    <lineage>
        <taxon>Eukaryota</taxon>
        <taxon>Metazoa</taxon>
        <taxon>Ecdysozoa</taxon>
        <taxon>Arthropoda</taxon>
        <taxon>Hexapoda</taxon>
        <taxon>Insecta</taxon>
        <taxon>Pterygota</taxon>
        <taxon>Neoptera</taxon>
        <taxon>Endopterygota</taxon>
        <taxon>Coleoptera</taxon>
        <taxon>Polyphaga</taxon>
        <taxon>Scarabaeiformia</taxon>
        <taxon>Scarabaeidae</taxon>
        <taxon>Dynastinae</taxon>
        <taxon>Oryctes</taxon>
    </lineage>
</organism>
<dbReference type="InterPro" id="IPR002401">
    <property type="entry name" value="Cyt_P450_E_grp-I"/>
</dbReference>
<dbReference type="InterPro" id="IPR017972">
    <property type="entry name" value="Cyt_P450_CS"/>
</dbReference>
<dbReference type="InterPro" id="IPR050196">
    <property type="entry name" value="Cytochrome_P450_Monoox"/>
</dbReference>
<keyword evidence="6 8" id="KW-0408">Iron</keyword>
<feature type="non-terminal residue" evidence="10">
    <location>
        <position position="1"/>
    </location>
</feature>
<feature type="binding site" description="axial binding residue" evidence="8">
    <location>
        <position position="238"/>
    </location>
    <ligand>
        <name>heme</name>
        <dbReference type="ChEBI" id="CHEBI:30413"/>
    </ligand>
    <ligandPart>
        <name>Fe</name>
        <dbReference type="ChEBI" id="CHEBI:18248"/>
    </ligandPart>
</feature>
<reference evidence="10 11" key="1">
    <citation type="submission" date="2015-09" db="EMBL/GenBank/DDBJ databases">
        <title>Draft genome of the scarab beetle Oryctes borbonicus.</title>
        <authorList>
            <person name="Meyer J.M."/>
            <person name="Markov G.V."/>
            <person name="Baskaran P."/>
            <person name="Herrmann M."/>
            <person name="Sommer R.J."/>
            <person name="Roedelsperger C."/>
        </authorList>
    </citation>
    <scope>NUCLEOTIDE SEQUENCE [LARGE SCALE GENOMIC DNA]</scope>
    <source>
        <strain evidence="10">OB123</strain>
        <tissue evidence="10">Whole animal</tissue>
    </source>
</reference>
<dbReference type="Gene3D" id="1.10.630.10">
    <property type="entry name" value="Cytochrome P450"/>
    <property type="match status" value="1"/>
</dbReference>
<evidence type="ECO:0000256" key="7">
    <source>
        <dbReference type="ARBA" id="ARBA00023033"/>
    </source>
</evidence>
<gene>
    <name evidence="10" type="ORF">AMK59_1678</name>
</gene>
<dbReference type="InterPro" id="IPR036396">
    <property type="entry name" value="Cyt_P450_sf"/>
</dbReference>
<dbReference type="GO" id="GO:0005506">
    <property type="term" value="F:iron ion binding"/>
    <property type="evidence" value="ECO:0007669"/>
    <property type="project" value="InterPro"/>
</dbReference>
<comment type="caution">
    <text evidence="10">The sequence shown here is derived from an EMBL/GenBank/DDBJ whole genome shotgun (WGS) entry which is preliminary data.</text>
</comment>
<proteinExistence type="inferred from homology"/>
<dbReference type="GO" id="GO:0004497">
    <property type="term" value="F:monooxygenase activity"/>
    <property type="evidence" value="ECO:0007669"/>
    <property type="project" value="UniProtKB-KW"/>
</dbReference>
<keyword evidence="5 9" id="KW-0560">Oxidoreductase</keyword>
<evidence type="ECO:0000313" key="11">
    <source>
        <dbReference type="Proteomes" id="UP000051574"/>
    </source>
</evidence>
<name>A0A0T6BE30_9SCAR</name>
<dbReference type="Proteomes" id="UP000051574">
    <property type="component" value="Unassembled WGS sequence"/>
</dbReference>
<dbReference type="Pfam" id="PF00067">
    <property type="entry name" value="p450"/>
    <property type="match status" value="1"/>
</dbReference>
<keyword evidence="11" id="KW-1185">Reference proteome</keyword>
<dbReference type="AlphaFoldDB" id="A0A0T6BE30"/>
<comment type="cofactor">
    <cofactor evidence="1 8">
        <name>heme</name>
        <dbReference type="ChEBI" id="CHEBI:30413"/>
    </cofactor>
</comment>
<dbReference type="SUPFAM" id="SSF48264">
    <property type="entry name" value="Cytochrome P450"/>
    <property type="match status" value="1"/>
</dbReference>
<dbReference type="PROSITE" id="PS00086">
    <property type="entry name" value="CYTOCHROME_P450"/>
    <property type="match status" value="1"/>
</dbReference>
<evidence type="ECO:0000256" key="4">
    <source>
        <dbReference type="ARBA" id="ARBA00022723"/>
    </source>
</evidence>
<evidence type="ECO:0000256" key="9">
    <source>
        <dbReference type="RuleBase" id="RU000461"/>
    </source>
</evidence>
<keyword evidence="3 8" id="KW-0349">Heme</keyword>
<evidence type="ECO:0000256" key="8">
    <source>
        <dbReference type="PIRSR" id="PIRSR602401-1"/>
    </source>
</evidence>
<dbReference type="PRINTS" id="PR00385">
    <property type="entry name" value="P450"/>
</dbReference>
<evidence type="ECO:0000256" key="1">
    <source>
        <dbReference type="ARBA" id="ARBA00001971"/>
    </source>
</evidence>
<sequence length="292" mass="34163">QFVVLKTFFCRGEVTASIRIQKPWFLVDHLYKLTALAENELKQKSKLYEFTKKILNSKRYFTTNSQQSVNLMQYFIEISETNPKFDDDSLINELCTFMLAGQDSVAAEVSFTLYQLALHQSVQEKVYSELETIFRGSDRPTDANDLQNMKYLEQCIKETMRLYPAVPIISRKLSDDVILGEYTLPAGCNVFISMYTTHRLEQYYENPEQFNPDRFSPENVEKLHPFAYLPFSTGPRNCIGYKFALLEMKMIISTLLRRFHLSTCPNKTFNINYRITLRAKGGIWLRLEPRKL</sequence>
<comment type="similarity">
    <text evidence="2 9">Belongs to the cytochrome P450 family.</text>
</comment>
<evidence type="ECO:0000256" key="6">
    <source>
        <dbReference type="ARBA" id="ARBA00023004"/>
    </source>
</evidence>
<dbReference type="InterPro" id="IPR001128">
    <property type="entry name" value="Cyt_P450"/>
</dbReference>
<evidence type="ECO:0000256" key="2">
    <source>
        <dbReference type="ARBA" id="ARBA00010617"/>
    </source>
</evidence>